<feature type="compositionally biased region" description="Low complexity" evidence="1">
    <location>
        <begin position="82"/>
        <end position="95"/>
    </location>
</feature>
<dbReference type="AlphaFoldDB" id="A0A0R0CU55"/>
<proteinExistence type="predicted"/>
<dbReference type="OrthoDB" id="6028548at2"/>
<dbReference type="RefSeq" id="WP_057658349.1">
    <property type="nucleotide sequence ID" value="NZ_LDJL01000009.1"/>
</dbReference>
<accession>A0A0R0CU55</accession>
<reference evidence="2 3" key="1">
    <citation type="submission" date="2015-05" db="EMBL/GenBank/DDBJ databases">
        <title>Genome sequencing and analysis of members of genus Stenotrophomonas.</title>
        <authorList>
            <person name="Patil P.P."/>
            <person name="Midha S."/>
            <person name="Patil P.B."/>
        </authorList>
    </citation>
    <scope>NUCLEOTIDE SEQUENCE [LARGE SCALE GENOMIC DNA]</scope>
    <source>
        <strain evidence="2 3">DSM 21858</strain>
    </source>
</reference>
<name>A0A0R0CU55_9GAMM</name>
<gene>
    <name evidence="2" type="ORF">ABB29_09225</name>
</gene>
<dbReference type="Proteomes" id="UP000052052">
    <property type="component" value="Unassembled WGS sequence"/>
</dbReference>
<evidence type="ECO:0000256" key="1">
    <source>
        <dbReference type="SAM" id="MobiDB-lite"/>
    </source>
</evidence>
<keyword evidence="3" id="KW-1185">Reference proteome</keyword>
<evidence type="ECO:0000313" key="3">
    <source>
        <dbReference type="Proteomes" id="UP000052052"/>
    </source>
</evidence>
<dbReference type="STRING" id="344882.ABB29_09225"/>
<evidence type="ECO:0000313" key="2">
    <source>
        <dbReference type="EMBL" id="KRG69639.1"/>
    </source>
</evidence>
<organism evidence="2 3">
    <name type="scientific">Pseudoxanthomonas dokdonensis</name>
    <dbReference type="NCBI Taxonomy" id="344882"/>
    <lineage>
        <taxon>Bacteria</taxon>
        <taxon>Pseudomonadati</taxon>
        <taxon>Pseudomonadota</taxon>
        <taxon>Gammaproteobacteria</taxon>
        <taxon>Lysobacterales</taxon>
        <taxon>Lysobacteraceae</taxon>
        <taxon>Pseudoxanthomonas</taxon>
    </lineage>
</organism>
<feature type="region of interest" description="Disordered" evidence="1">
    <location>
        <begin position="52"/>
        <end position="99"/>
    </location>
</feature>
<sequence length="154" mass="16528">MTGNDDQALWSAQQYQWLSALGHTIYLRADEAALAEPADDAVAVDDSVVLTGHDVSAPRLQPRSEPPADRSSRSRPAPEPAPQTRRPSPPARRSSGLPDRLHIALVRASGCNPNAPGAEAIFAQWPSSAELRGNPAAKRALWPTLRALRKASQS</sequence>
<dbReference type="PATRIC" id="fig|344882.3.peg.3203"/>
<evidence type="ECO:0008006" key="4">
    <source>
        <dbReference type="Google" id="ProtNLM"/>
    </source>
</evidence>
<dbReference type="EMBL" id="LDJL01000009">
    <property type="protein sequence ID" value="KRG69639.1"/>
    <property type="molecule type" value="Genomic_DNA"/>
</dbReference>
<protein>
    <recommendedName>
        <fullName evidence="4">Alanine acetyltransferase</fullName>
    </recommendedName>
</protein>
<comment type="caution">
    <text evidence="2">The sequence shown here is derived from an EMBL/GenBank/DDBJ whole genome shotgun (WGS) entry which is preliminary data.</text>
</comment>